<dbReference type="PROSITE" id="PS00061">
    <property type="entry name" value="ADH_SHORT"/>
    <property type="match status" value="1"/>
</dbReference>
<dbReference type="PRINTS" id="PR00081">
    <property type="entry name" value="GDHRDH"/>
</dbReference>
<dbReference type="PANTHER" id="PTHR42760:SF133">
    <property type="entry name" value="3-OXOACYL-[ACYL-CARRIER-PROTEIN] REDUCTASE"/>
    <property type="match status" value="1"/>
</dbReference>
<gene>
    <name evidence="3" type="ORF">QF206_08115</name>
</gene>
<comment type="caution">
    <text evidence="3">The sequence shown here is derived from an EMBL/GenBank/DDBJ whole genome shotgun (WGS) entry which is preliminary data.</text>
</comment>
<dbReference type="Pfam" id="PF13561">
    <property type="entry name" value="adh_short_C2"/>
    <property type="match status" value="1"/>
</dbReference>
<dbReference type="PRINTS" id="PR00080">
    <property type="entry name" value="SDRFAMILY"/>
</dbReference>
<comment type="similarity">
    <text evidence="1">Belongs to the short-chain dehydrogenases/reductases (SDR) family.</text>
</comment>
<accession>A0AAW6TC46</accession>
<proteinExistence type="inferred from homology"/>
<dbReference type="InterPro" id="IPR020904">
    <property type="entry name" value="Sc_DH/Rdtase_CS"/>
</dbReference>
<dbReference type="Gene3D" id="3.40.50.720">
    <property type="entry name" value="NAD(P)-binding Rossmann-like Domain"/>
    <property type="match status" value="1"/>
</dbReference>
<dbReference type="AlphaFoldDB" id="A0AAW6TC46"/>
<dbReference type="InterPro" id="IPR002347">
    <property type="entry name" value="SDR_fam"/>
</dbReference>
<evidence type="ECO:0000313" key="3">
    <source>
        <dbReference type="EMBL" id="MDI2098925.1"/>
    </source>
</evidence>
<keyword evidence="2" id="KW-0560">Oxidoreductase</keyword>
<dbReference type="Proteomes" id="UP001321506">
    <property type="component" value="Unassembled WGS sequence"/>
</dbReference>
<protein>
    <submittedName>
        <fullName evidence="3">SDR family NAD(P)-dependent oxidoreductase</fullName>
    </submittedName>
</protein>
<evidence type="ECO:0000256" key="1">
    <source>
        <dbReference type="ARBA" id="ARBA00006484"/>
    </source>
</evidence>
<evidence type="ECO:0000313" key="4">
    <source>
        <dbReference type="Proteomes" id="UP001321506"/>
    </source>
</evidence>
<dbReference type="GO" id="GO:0016616">
    <property type="term" value="F:oxidoreductase activity, acting on the CH-OH group of donors, NAD or NADP as acceptor"/>
    <property type="evidence" value="ECO:0007669"/>
    <property type="project" value="TreeGrafter"/>
</dbReference>
<dbReference type="EMBL" id="JASATX010000003">
    <property type="protein sequence ID" value="MDI2098925.1"/>
    <property type="molecule type" value="Genomic_DNA"/>
</dbReference>
<dbReference type="PANTHER" id="PTHR42760">
    <property type="entry name" value="SHORT-CHAIN DEHYDROGENASES/REDUCTASES FAMILY MEMBER"/>
    <property type="match status" value="1"/>
</dbReference>
<dbReference type="FunFam" id="3.40.50.720:FF:000084">
    <property type="entry name" value="Short-chain dehydrogenase reductase"/>
    <property type="match status" value="1"/>
</dbReference>
<dbReference type="RefSeq" id="WP_281488715.1">
    <property type="nucleotide sequence ID" value="NZ_JASATX010000003.1"/>
</dbReference>
<organism evidence="3 4">
    <name type="scientific">Ruicaihuangia caeni</name>
    <dbReference type="NCBI Taxonomy" id="3042517"/>
    <lineage>
        <taxon>Bacteria</taxon>
        <taxon>Bacillati</taxon>
        <taxon>Actinomycetota</taxon>
        <taxon>Actinomycetes</taxon>
        <taxon>Micrococcales</taxon>
        <taxon>Microbacteriaceae</taxon>
        <taxon>Ruicaihuangia</taxon>
    </lineage>
</organism>
<sequence length="251" mass="25715">MQREHRFAIVTGAASGIGDAVARSLAAAGRAVALLDLNRSAIERLREELASVATAPVRAFTVDLTDAAAVDTAFADLVGELGPVTELVNCAGRYVAVKEVHEITEGDWDAVVDSNLKAAFLTTKAAMPSMIAGGGGAIVNIASNAARSTATSLGAEYTAAKAGLLGLTRHTARDGARHGIRANAVAPGPVDGPRLRELEGPERLEAIREAIPLGRLADPADIAAAVRFLLSDDASFITGATLDVNGGIVMA</sequence>
<keyword evidence="4" id="KW-1185">Reference proteome</keyword>
<name>A0AAW6TC46_9MICO</name>
<evidence type="ECO:0000256" key="2">
    <source>
        <dbReference type="ARBA" id="ARBA00023002"/>
    </source>
</evidence>
<dbReference type="SUPFAM" id="SSF51735">
    <property type="entry name" value="NAD(P)-binding Rossmann-fold domains"/>
    <property type="match status" value="1"/>
</dbReference>
<reference evidence="3 4" key="1">
    <citation type="submission" date="2023-04" db="EMBL/GenBank/DDBJ databases">
        <title>Klugiella caeni sp. nov. isolated from the sludge of biochemical tank.</title>
        <authorList>
            <person name="Geng K."/>
        </authorList>
    </citation>
    <scope>NUCLEOTIDE SEQUENCE [LARGE SCALE GENOMIC DNA]</scope>
    <source>
        <strain evidence="3 4">YN-L-19</strain>
    </source>
</reference>
<dbReference type="InterPro" id="IPR036291">
    <property type="entry name" value="NAD(P)-bd_dom_sf"/>
</dbReference>